<dbReference type="AlphaFoldDB" id="A0A1D2A566"/>
<organism evidence="1">
    <name type="scientific">Auxenochlorella protothecoides</name>
    <name type="common">Green microalga</name>
    <name type="synonym">Chlorella protothecoides</name>
    <dbReference type="NCBI Taxonomy" id="3075"/>
    <lineage>
        <taxon>Eukaryota</taxon>
        <taxon>Viridiplantae</taxon>
        <taxon>Chlorophyta</taxon>
        <taxon>core chlorophytes</taxon>
        <taxon>Trebouxiophyceae</taxon>
        <taxon>Chlorellales</taxon>
        <taxon>Chlorellaceae</taxon>
        <taxon>Auxenochlorella</taxon>
    </lineage>
</organism>
<evidence type="ECO:0000313" key="1">
    <source>
        <dbReference type="EMBL" id="JAT74288.1"/>
    </source>
</evidence>
<dbReference type="SUPFAM" id="SSF53335">
    <property type="entry name" value="S-adenosyl-L-methionine-dependent methyltransferases"/>
    <property type="match status" value="1"/>
</dbReference>
<dbReference type="InterPro" id="IPR029063">
    <property type="entry name" value="SAM-dependent_MTases_sf"/>
</dbReference>
<proteinExistence type="predicted"/>
<gene>
    <name evidence="1" type="ORF">g.19741</name>
</gene>
<name>A0A1D2A566_AUXPR</name>
<dbReference type="Gene3D" id="3.40.50.150">
    <property type="entry name" value="Vaccinia Virus protein VP39"/>
    <property type="match status" value="1"/>
</dbReference>
<sequence length="665" mass="69761">PLFASVPGDGCLYWTRECSESAERPVAQRLLLFSNCCRAWAQLHAFPPCWSREHGVSRRGWREPDRQPWHRHTERGAGVSTSQHVTVRIDVTALNLWAVAREAFREEDAMKRSRPVPARPTAEPQLHPLDGIAALICLSYSQCLLQIVLIPQTGSWVAESVVPLISLVLAGLGAAAAPGIRSPPWLLLACPGALLSLPITCKWWGRAFLSPGLDSESGALSMVGLLARTGLTAAACGGPILILLGWITATSFRGVPLPRVSGLAAAATAAGLHAGRQLPLPPWPTTTIPLALAACMLARALIPHLRSRVTPRTLYLVAGACLASALFLAQSRAASGRAGPCPGAPGFSVLSSAAARWDGNLVAVIEGTTLTQPPARFRLLRLGHSIMGGVFLAPAQIAGHSVYSAFHLQLAGAAIVPGGRRSLHIGLGAGTAVRGMQRAGVVADVLELHPEILTAASAAFGLIPKGLGSTDAGLFLAGDALATAPSLPNGTYDYIIHDVFAGGEVAGPLVATPFLRLLASKLRRPRGILAVNFYGEADEGLLRLACSLRSVLPHLAVLADEEEAAVRNHVLLASWSAVDPGAATPAAAAALCEDQGCAKVLAGLPSRHLPLPDLEQRCAALDQGRAGGGGGRSPSFRGWVAAGRQAADHWSVMRMQIPDPVWRCY</sequence>
<feature type="non-terminal residue" evidence="1">
    <location>
        <position position="1"/>
    </location>
</feature>
<protein>
    <recommendedName>
        <fullName evidence="2">PABS domain-containing protein</fullName>
    </recommendedName>
</protein>
<accession>A0A1D2A566</accession>
<reference evidence="1" key="1">
    <citation type="submission" date="2015-08" db="EMBL/GenBank/DDBJ databases">
        <authorList>
            <person name="Babu N.S."/>
            <person name="Beckwith C.J."/>
            <person name="Beseler K.G."/>
            <person name="Brison A."/>
            <person name="Carone J.V."/>
            <person name="Caskin T.P."/>
            <person name="Diamond M."/>
            <person name="Durham M.E."/>
            <person name="Foxe J.M."/>
            <person name="Go M."/>
            <person name="Henderson B.A."/>
            <person name="Jones I.B."/>
            <person name="McGettigan J.A."/>
            <person name="Micheletti S.J."/>
            <person name="Nasrallah M.E."/>
            <person name="Ortiz D."/>
            <person name="Piller C.R."/>
            <person name="Privatt S.R."/>
            <person name="Schneider S.L."/>
            <person name="Sharp S."/>
            <person name="Smith T.C."/>
            <person name="Stanton J.D."/>
            <person name="Ullery H.E."/>
            <person name="Wilson R.J."/>
            <person name="Serrano M.G."/>
            <person name="Buck G."/>
            <person name="Lee V."/>
            <person name="Wang Y."/>
            <person name="Carvalho R."/>
            <person name="Voegtly L."/>
            <person name="Shi R."/>
            <person name="Duckworth R."/>
            <person name="Johnson A."/>
            <person name="Loviza R."/>
            <person name="Walstead R."/>
            <person name="Shah Z."/>
            <person name="Kiflezghi M."/>
            <person name="Wade K."/>
            <person name="Ball S.L."/>
            <person name="Bradley K.W."/>
            <person name="Asai D.J."/>
            <person name="Bowman C.A."/>
            <person name="Russell D.A."/>
            <person name="Pope W.H."/>
            <person name="Jacobs-Sera D."/>
            <person name="Hendrix R.W."/>
            <person name="Hatfull G.F."/>
        </authorList>
    </citation>
    <scope>NUCLEOTIDE SEQUENCE</scope>
</reference>
<evidence type="ECO:0008006" key="2">
    <source>
        <dbReference type="Google" id="ProtNLM"/>
    </source>
</evidence>
<dbReference type="EMBL" id="GDKF01004334">
    <property type="protein sequence ID" value="JAT74288.1"/>
    <property type="molecule type" value="Transcribed_RNA"/>
</dbReference>